<evidence type="ECO:0000256" key="1">
    <source>
        <dbReference type="ARBA" id="ARBA00004141"/>
    </source>
</evidence>
<feature type="domain" description="Anoctamin transmembrane" evidence="7">
    <location>
        <begin position="204"/>
        <end position="663"/>
    </location>
</feature>
<dbReference type="InterPro" id="IPR049456">
    <property type="entry name" value="Anoctamin_N_fung"/>
</dbReference>
<feature type="transmembrane region" description="Helical" evidence="6">
    <location>
        <begin position="358"/>
        <end position="380"/>
    </location>
</feature>
<accession>A0A2K3QDG6</accession>
<feature type="transmembrane region" description="Helical" evidence="6">
    <location>
        <begin position="315"/>
        <end position="338"/>
    </location>
</feature>
<evidence type="ECO:0000256" key="2">
    <source>
        <dbReference type="ARBA" id="ARBA00022692"/>
    </source>
</evidence>
<proteinExistence type="predicted"/>
<protein>
    <submittedName>
        <fullName evidence="9">Uncharacterized protein</fullName>
    </submittedName>
</protein>
<dbReference type="GO" id="GO:0032541">
    <property type="term" value="C:cortical endoplasmic reticulum"/>
    <property type="evidence" value="ECO:0007669"/>
    <property type="project" value="TreeGrafter"/>
</dbReference>
<feature type="transmembrane region" description="Helical" evidence="6">
    <location>
        <begin position="212"/>
        <end position="239"/>
    </location>
</feature>
<feature type="region of interest" description="Disordered" evidence="5">
    <location>
        <begin position="1"/>
        <end position="24"/>
    </location>
</feature>
<dbReference type="Pfam" id="PF20877">
    <property type="entry name" value="Anoctamin_N"/>
    <property type="match status" value="1"/>
</dbReference>
<dbReference type="Pfam" id="PF04547">
    <property type="entry name" value="Anoctamin"/>
    <property type="match status" value="1"/>
</dbReference>
<dbReference type="InterPro" id="IPR049452">
    <property type="entry name" value="Anoctamin_TM"/>
</dbReference>
<dbReference type="InterPro" id="IPR007632">
    <property type="entry name" value="Anoctamin"/>
</dbReference>
<dbReference type="PANTHER" id="PTHR12308">
    <property type="entry name" value="ANOCTAMIN"/>
    <property type="match status" value="1"/>
</dbReference>
<evidence type="ECO:0000256" key="4">
    <source>
        <dbReference type="ARBA" id="ARBA00023136"/>
    </source>
</evidence>
<feature type="transmembrane region" description="Helical" evidence="6">
    <location>
        <begin position="401"/>
        <end position="422"/>
    </location>
</feature>
<dbReference type="OrthoDB" id="296386at2759"/>
<keyword evidence="10" id="KW-1185">Reference proteome</keyword>
<dbReference type="Proteomes" id="UP000236621">
    <property type="component" value="Unassembled WGS sequence"/>
</dbReference>
<dbReference type="GO" id="GO:0016020">
    <property type="term" value="C:membrane"/>
    <property type="evidence" value="ECO:0007669"/>
    <property type="project" value="UniProtKB-SubCell"/>
</dbReference>
<evidence type="ECO:0000256" key="5">
    <source>
        <dbReference type="SAM" id="MobiDB-lite"/>
    </source>
</evidence>
<dbReference type="EMBL" id="NRSZ01000708">
    <property type="protein sequence ID" value="PNY25588.1"/>
    <property type="molecule type" value="Genomic_DNA"/>
</dbReference>
<dbReference type="PANTHER" id="PTHR12308:SF77">
    <property type="entry name" value="MEMBRANE STRESS RESPONSE PROTEIN (IST2), PUTATIVE (AFU_ORTHOLOGUE AFUA_4G03330)-RELATED"/>
    <property type="match status" value="1"/>
</dbReference>
<evidence type="ECO:0000256" key="3">
    <source>
        <dbReference type="ARBA" id="ARBA00022989"/>
    </source>
</evidence>
<keyword evidence="4 6" id="KW-0472">Membrane</keyword>
<dbReference type="STRING" id="45235.A0A2K3QDG6"/>
<evidence type="ECO:0000259" key="8">
    <source>
        <dbReference type="Pfam" id="PF20877"/>
    </source>
</evidence>
<keyword evidence="3 6" id="KW-1133">Transmembrane helix</keyword>
<dbReference type="GO" id="GO:0005254">
    <property type="term" value="F:chloride channel activity"/>
    <property type="evidence" value="ECO:0007669"/>
    <property type="project" value="TreeGrafter"/>
</dbReference>
<sequence length="741" mass="84547">MHLSPPVAVSGGGEIRVKNSPQGTDQSVNDKYVVLYDFSGIGAKAFLRINISSASPTDTCLEYEVATKEFNSLLDNLEAAGLHTEVRPGYDQTILVFVHASKQLLGNTVYKFRVRDWLYSITQTHPGGDKDTVAPGWYEAEDILAVHHLVLWPKELGGAGITPEVGQWKNVKSIFPLHNEHVNQSLLRHLSRRFILTVEDFDHVRDLFGSKVAFYFAFIQTYLVFLTFPAFTGVITWLFLPKYSLAYAILTSVWCTVFLEYWKLRQVDLSIRWNVRGVNKTKANRPEFKYERVIVDETGRTTHYFPKSKQIARQLLQIPFIIVAAAALGAIICCVFAVEVLISEAYEVPHPLYLEYLPTIVLAVAIPYISSSLEGVATLLNNYENHRTADEHEMSLTQKIFILNIITNYLPIVLTAFVYVPFGDAVVPSLKRVLQRLIPGLESGFSAREFRPDWDRLRNEVIALTVTGQISNFFEENILPLLKHQFQDWYREYRRTHTKDAMLLSMVTDEPEEAKFLQTCRNQATLLQYNVQEDMAELVLQFGYLALFSPVWPLISLGFLINNWIELRSDFAKICFEYKRPAPTRADGIGPWIQSLDMLTWIGSISTAAIVHLFHTDPADSGRWATLPITIFVSEHILLGLRAFTRYVFERFGSAQIRKERNERYARRFAHLEQIEANKRAGVNLSPAERERRKSVLVASSDSFWTKQIDEGMSSAAGMRLIGLTREWEEKNGCGLEKKRA</sequence>
<gene>
    <name evidence="9" type="ORF">TCAP_04471</name>
</gene>
<evidence type="ECO:0000256" key="6">
    <source>
        <dbReference type="SAM" id="Phobius"/>
    </source>
</evidence>
<name>A0A2K3QDG6_9HYPO</name>
<organism evidence="9 10">
    <name type="scientific">Tolypocladium capitatum</name>
    <dbReference type="NCBI Taxonomy" id="45235"/>
    <lineage>
        <taxon>Eukaryota</taxon>
        <taxon>Fungi</taxon>
        <taxon>Dikarya</taxon>
        <taxon>Ascomycota</taxon>
        <taxon>Pezizomycotina</taxon>
        <taxon>Sordariomycetes</taxon>
        <taxon>Hypocreomycetidae</taxon>
        <taxon>Hypocreales</taxon>
        <taxon>Ophiocordycipitaceae</taxon>
        <taxon>Tolypocladium</taxon>
    </lineage>
</organism>
<evidence type="ECO:0000313" key="9">
    <source>
        <dbReference type="EMBL" id="PNY25588.1"/>
    </source>
</evidence>
<dbReference type="AlphaFoldDB" id="A0A2K3QDG6"/>
<comment type="subcellular location">
    <subcellularLocation>
        <location evidence="1">Membrane</location>
        <topology evidence="1">Multi-pass membrane protein</topology>
    </subcellularLocation>
</comment>
<comment type="caution">
    <text evidence="9">The sequence shown here is derived from an EMBL/GenBank/DDBJ whole genome shotgun (WGS) entry which is preliminary data.</text>
</comment>
<reference evidence="9 10" key="1">
    <citation type="submission" date="2017-08" db="EMBL/GenBank/DDBJ databases">
        <title>Harnessing the power of phylogenomics to disentangle the directionality and signatures of interkingdom host jumping in the parasitic fungal genus Tolypocladium.</title>
        <authorList>
            <person name="Quandt C.A."/>
            <person name="Patterson W."/>
            <person name="Spatafora J.W."/>
        </authorList>
    </citation>
    <scope>NUCLEOTIDE SEQUENCE [LARGE SCALE GENOMIC DNA]</scope>
    <source>
        <strain evidence="9 10">CBS 113982</strain>
    </source>
</reference>
<evidence type="ECO:0000313" key="10">
    <source>
        <dbReference type="Proteomes" id="UP000236621"/>
    </source>
</evidence>
<keyword evidence="2 6" id="KW-0812">Transmembrane</keyword>
<feature type="domain" description="Anoctamin alpha-beta plait" evidence="8">
    <location>
        <begin position="30"/>
        <end position="171"/>
    </location>
</feature>
<evidence type="ECO:0000259" key="7">
    <source>
        <dbReference type="Pfam" id="PF04547"/>
    </source>
</evidence>